<evidence type="ECO:0000313" key="1">
    <source>
        <dbReference type="EMBL" id="TGO03917.1"/>
    </source>
</evidence>
<proteinExistence type="predicted"/>
<organism evidence="1 2">
    <name type="scientific">Serinibacter arcticus</name>
    <dbReference type="NCBI Taxonomy" id="1655435"/>
    <lineage>
        <taxon>Bacteria</taxon>
        <taxon>Bacillati</taxon>
        <taxon>Actinomycetota</taxon>
        <taxon>Actinomycetes</taxon>
        <taxon>Micrococcales</taxon>
        <taxon>Beutenbergiaceae</taxon>
        <taxon>Serinibacter</taxon>
    </lineage>
</organism>
<sequence>MLDLFAVPDLLTSLPGGQGGSVLAGDLVLSPGRDAAVQRWLSPVLARFAYELDMSPSRRGFRVAMPVPARDGEWVVDGWAASRYESGTTACHDLDVILAAGRLLHARFASLVPHRPDVLDTRTDRWARAERQAFGDVPLAADALDIPLVERVVAELAEAGLTLADREGPADLGRDQLVHADLAGNVLLDAAGAAVVIDVAPSWRPQRWAEAVCVLDAVMWHGAPPAALADWRLGVDRVAMLRALLFRLLSDIPLRPRPYETVLDTISRGVRA</sequence>
<name>A0A4Z1E268_9MICO</name>
<dbReference type="InterPro" id="IPR011009">
    <property type="entry name" value="Kinase-like_dom_sf"/>
</dbReference>
<dbReference type="AlphaFoldDB" id="A0A4Z1E268"/>
<gene>
    <name evidence="1" type="ORF">SERN_2929</name>
</gene>
<evidence type="ECO:0008006" key="3">
    <source>
        <dbReference type="Google" id="ProtNLM"/>
    </source>
</evidence>
<reference evidence="1 2" key="1">
    <citation type="submission" date="2018-11" db="EMBL/GenBank/DDBJ databases">
        <title>Complete genome sequencing of the Actinobacteria Serinibacter sp. K3-2.</title>
        <authorList>
            <person name="Rakitin A.L."/>
            <person name="Beletsky A.V."/>
            <person name="Mardanov A.V."/>
            <person name="Ravin N.V."/>
            <person name="Gromova A.S."/>
            <person name="Filippova S.N."/>
            <person name="Gal'Chenko V.F."/>
        </authorList>
    </citation>
    <scope>NUCLEOTIDE SEQUENCE [LARGE SCALE GENOMIC DNA]</scope>
    <source>
        <strain evidence="1 2">K3-2</strain>
    </source>
</reference>
<dbReference type="EMBL" id="RHPJ01000005">
    <property type="protein sequence ID" value="TGO03917.1"/>
    <property type="molecule type" value="Genomic_DNA"/>
</dbReference>
<dbReference type="SUPFAM" id="SSF56112">
    <property type="entry name" value="Protein kinase-like (PK-like)"/>
    <property type="match status" value="1"/>
</dbReference>
<keyword evidence="2" id="KW-1185">Reference proteome</keyword>
<accession>A0A4Z1E268</accession>
<dbReference type="Proteomes" id="UP000297318">
    <property type="component" value="Unassembled WGS sequence"/>
</dbReference>
<comment type="caution">
    <text evidence="1">The sequence shown here is derived from an EMBL/GenBank/DDBJ whole genome shotgun (WGS) entry which is preliminary data.</text>
</comment>
<protein>
    <recommendedName>
        <fullName evidence="3">Aminoglycoside phosphotransferase domain-containing protein</fullName>
    </recommendedName>
</protein>
<evidence type="ECO:0000313" key="2">
    <source>
        <dbReference type="Proteomes" id="UP000297318"/>
    </source>
</evidence>